<feature type="domain" description="SH3b" evidence="1">
    <location>
        <begin position="44"/>
        <end position="92"/>
    </location>
</feature>
<name>A0A5J5M0F0_MICAE</name>
<proteinExistence type="predicted"/>
<dbReference type="InterPro" id="IPR003646">
    <property type="entry name" value="SH3-like_bac-type"/>
</dbReference>
<evidence type="ECO:0000313" key="2">
    <source>
        <dbReference type="EMBL" id="KAB0243404.1"/>
    </source>
</evidence>
<dbReference type="RefSeq" id="WP_150978641.1">
    <property type="nucleotide sequence ID" value="NZ_SRLN01000012.1"/>
</dbReference>
<comment type="caution">
    <text evidence="2">The sequence shown here is derived from an EMBL/GenBank/DDBJ whole genome shotgun (WGS) entry which is preliminary data.</text>
</comment>
<dbReference type="EMBL" id="SRLN01000012">
    <property type="protein sequence ID" value="KAB0243404.1"/>
    <property type="molecule type" value="Genomic_DNA"/>
</dbReference>
<accession>A0A5J5M0F0</accession>
<reference evidence="3" key="1">
    <citation type="submission" date="2019-04" db="EMBL/GenBank/DDBJ databases">
        <title>Microviridin 1777: A Toxic Chymotrypsin Inhibitor Discovered by a Metabologenomic Approach.</title>
        <authorList>
            <person name="Sieber S."/>
            <person name="Grendelmeier S.M."/>
            <person name="Harris L.A."/>
            <person name="Mitchell D.A."/>
            <person name="Gademann K."/>
        </authorList>
    </citation>
    <scope>NUCLEOTIDE SEQUENCE [LARGE SCALE GENOMIC DNA]</scope>
    <source>
        <strain evidence="3">EAWAG127a</strain>
    </source>
</reference>
<gene>
    <name evidence="2" type="ORF">EZJ55_23575</name>
</gene>
<evidence type="ECO:0000259" key="1">
    <source>
        <dbReference type="Pfam" id="PF08239"/>
    </source>
</evidence>
<sequence>MPIGGFLLILGLILNPSTPPDHPPDQSSPPKCKIIVSDPNPPINVRESPNGKVLGTLPNGEILKIKATVRSEEGDWFKIDYQGRDGYVFTKLTEKDCD</sequence>
<dbReference type="Gene3D" id="2.30.30.40">
    <property type="entry name" value="SH3 Domains"/>
    <property type="match status" value="1"/>
</dbReference>
<dbReference type="AlphaFoldDB" id="A0A5J5M0F0"/>
<protein>
    <submittedName>
        <fullName evidence="2">SH3 domain-containing protein</fullName>
    </submittedName>
</protein>
<dbReference type="Proteomes" id="UP000325636">
    <property type="component" value="Unassembled WGS sequence"/>
</dbReference>
<evidence type="ECO:0000313" key="3">
    <source>
        <dbReference type="Proteomes" id="UP000325636"/>
    </source>
</evidence>
<dbReference type="Pfam" id="PF08239">
    <property type="entry name" value="SH3_3"/>
    <property type="match status" value="1"/>
</dbReference>
<organism evidence="2 3">
    <name type="scientific">Microcystis aeruginosa EAWAG127a</name>
    <dbReference type="NCBI Taxonomy" id="2529855"/>
    <lineage>
        <taxon>Bacteria</taxon>
        <taxon>Bacillati</taxon>
        <taxon>Cyanobacteriota</taxon>
        <taxon>Cyanophyceae</taxon>
        <taxon>Oscillatoriophycideae</taxon>
        <taxon>Chroococcales</taxon>
        <taxon>Microcystaceae</taxon>
        <taxon>Microcystis</taxon>
    </lineage>
</organism>